<name>A0A1M4X2X4_9ACTN</name>
<organism evidence="1 2">
    <name type="scientific">Ferrithrix thermotolerans DSM 19514</name>
    <dbReference type="NCBI Taxonomy" id="1121881"/>
    <lineage>
        <taxon>Bacteria</taxon>
        <taxon>Bacillati</taxon>
        <taxon>Actinomycetota</taxon>
        <taxon>Acidimicrobiia</taxon>
        <taxon>Acidimicrobiales</taxon>
        <taxon>Acidimicrobiaceae</taxon>
        <taxon>Ferrithrix</taxon>
    </lineage>
</organism>
<dbReference type="Proteomes" id="UP000184295">
    <property type="component" value="Unassembled WGS sequence"/>
</dbReference>
<accession>A0A1M4X2X4</accession>
<dbReference type="Gene3D" id="3.20.20.140">
    <property type="entry name" value="Metal-dependent hydrolases"/>
    <property type="match status" value="1"/>
</dbReference>
<reference evidence="2" key="1">
    <citation type="submission" date="2016-11" db="EMBL/GenBank/DDBJ databases">
        <authorList>
            <person name="Varghese N."/>
            <person name="Submissions S."/>
        </authorList>
    </citation>
    <scope>NUCLEOTIDE SEQUENCE [LARGE SCALE GENOMIC DNA]</scope>
    <source>
        <strain evidence="2">DSM 19514</strain>
    </source>
</reference>
<dbReference type="InterPro" id="IPR016195">
    <property type="entry name" value="Pol/histidinol_Pase-like"/>
</dbReference>
<dbReference type="STRING" id="1121881.SAMN02745225_01867"/>
<dbReference type="SUPFAM" id="SSF89550">
    <property type="entry name" value="PHP domain-like"/>
    <property type="match status" value="1"/>
</dbReference>
<proteinExistence type="predicted"/>
<evidence type="ECO:0000313" key="1">
    <source>
        <dbReference type="EMBL" id="SHE87542.1"/>
    </source>
</evidence>
<gene>
    <name evidence="1" type="ORF">SAMN02745225_01867</name>
</gene>
<protein>
    <recommendedName>
        <fullName evidence="3">PHP domain-containing protein</fullName>
    </recommendedName>
</protein>
<sequence>MYSGDSSTTLEEFCNAFSASELALIAVTDHLTIKGAQLLQERLGECVVVGQEFRVKEGEMIGLYIHERVPPGLTGVEAARRIREQGGLTYIPHPNDQRRTSMAFESVVALAEKGLLDIVELGNSKLPQLTLSHDERQLLLGAGVSFSSSSDAHVPQALGSSYTTLPLLPLSASDLRKALMDPACRLSHSHFDPPRPWKARIVPSS</sequence>
<dbReference type="EMBL" id="FQUL01000032">
    <property type="protein sequence ID" value="SHE87542.1"/>
    <property type="molecule type" value="Genomic_DNA"/>
</dbReference>
<dbReference type="CDD" id="cd07432">
    <property type="entry name" value="PHP_HisPPase"/>
    <property type="match status" value="1"/>
</dbReference>
<dbReference type="AlphaFoldDB" id="A0A1M4X2X4"/>
<evidence type="ECO:0000313" key="2">
    <source>
        <dbReference type="Proteomes" id="UP000184295"/>
    </source>
</evidence>
<keyword evidence="2" id="KW-1185">Reference proteome</keyword>
<dbReference type="OrthoDB" id="9804333at2"/>
<evidence type="ECO:0008006" key="3">
    <source>
        <dbReference type="Google" id="ProtNLM"/>
    </source>
</evidence>